<feature type="chain" id="PRO_5046754588" evidence="1">
    <location>
        <begin position="21"/>
        <end position="603"/>
    </location>
</feature>
<evidence type="ECO:0000259" key="2">
    <source>
        <dbReference type="Pfam" id="PF13229"/>
    </source>
</evidence>
<dbReference type="Pfam" id="PF21231">
    <property type="entry name" value="GH141_M"/>
    <property type="match status" value="1"/>
</dbReference>
<dbReference type="InterPro" id="IPR039448">
    <property type="entry name" value="Beta_helix"/>
</dbReference>
<proteinExistence type="predicted"/>
<feature type="signal peptide" evidence="1">
    <location>
        <begin position="1"/>
        <end position="20"/>
    </location>
</feature>
<gene>
    <name evidence="4" type="ORF">ACFSJ0_15830</name>
</gene>
<name>A0ABW4G7J3_9ACTN</name>
<reference evidence="5" key="1">
    <citation type="journal article" date="2019" name="Int. J. Syst. Evol. Microbiol.">
        <title>The Global Catalogue of Microorganisms (GCM) 10K type strain sequencing project: providing services to taxonomists for standard genome sequencing and annotation.</title>
        <authorList>
            <consortium name="The Broad Institute Genomics Platform"/>
            <consortium name="The Broad Institute Genome Sequencing Center for Infectious Disease"/>
            <person name="Wu L."/>
            <person name="Ma J."/>
        </authorList>
    </citation>
    <scope>NUCLEOTIDE SEQUENCE [LARGE SCALE GENOMIC DNA]</scope>
    <source>
        <strain evidence="5">CGMCC 1.15399</strain>
    </source>
</reference>
<dbReference type="EMBL" id="JBHUCM010000013">
    <property type="protein sequence ID" value="MFD1538525.1"/>
    <property type="molecule type" value="Genomic_DNA"/>
</dbReference>
<dbReference type="RefSeq" id="WP_219527310.1">
    <property type="nucleotide sequence ID" value="NZ_JAHKRM010000002.1"/>
</dbReference>
<evidence type="ECO:0000313" key="5">
    <source>
        <dbReference type="Proteomes" id="UP001597097"/>
    </source>
</evidence>
<dbReference type="PANTHER" id="PTHR36453">
    <property type="entry name" value="SECRETED PROTEIN-RELATED"/>
    <property type="match status" value="1"/>
</dbReference>
<organism evidence="4 5">
    <name type="scientific">Nonomuraea guangzhouensis</name>
    <dbReference type="NCBI Taxonomy" id="1291555"/>
    <lineage>
        <taxon>Bacteria</taxon>
        <taxon>Bacillati</taxon>
        <taxon>Actinomycetota</taxon>
        <taxon>Actinomycetes</taxon>
        <taxon>Streptosporangiales</taxon>
        <taxon>Streptosporangiaceae</taxon>
        <taxon>Nonomuraea</taxon>
    </lineage>
</organism>
<dbReference type="Proteomes" id="UP001597097">
    <property type="component" value="Unassembled WGS sequence"/>
</dbReference>
<evidence type="ECO:0000259" key="3">
    <source>
        <dbReference type="Pfam" id="PF21231"/>
    </source>
</evidence>
<dbReference type="InterPro" id="IPR048482">
    <property type="entry name" value="GH141_ins"/>
</dbReference>
<evidence type="ECO:0000313" key="4">
    <source>
        <dbReference type="EMBL" id="MFD1538525.1"/>
    </source>
</evidence>
<feature type="domain" description="Right handed beta helix" evidence="2">
    <location>
        <begin position="354"/>
        <end position="480"/>
    </location>
</feature>
<dbReference type="Pfam" id="PF13229">
    <property type="entry name" value="Beta_helix"/>
    <property type="match status" value="1"/>
</dbReference>
<protein>
    <submittedName>
        <fullName evidence="4">Right-handed parallel beta-helix repeat-containing protein</fullName>
    </submittedName>
</protein>
<dbReference type="InterPro" id="IPR006626">
    <property type="entry name" value="PbH1"/>
</dbReference>
<evidence type="ECO:0000256" key="1">
    <source>
        <dbReference type="SAM" id="SignalP"/>
    </source>
</evidence>
<sequence>MIFRSLGAVVLLLGSLTAPAAATEKATCDYYVSPTGGDRADGSAQRPWKSIEQARDQLRAKKKHQKCDIVVNVKTGDYVVDKTITFTEADSGENGHKITYRSADGPGKARLLGAKPLTGWQKYNDTIYKTKVDRNFYTLFEDGKRATTARYPNRTSDDLWSPYLFSVTPEAEYQAVHNWLFFDAKDIPKEWDADFDKNAQMVVWSGGSWSWFSDTVPLGGADFRKNFFTLNHDARFTLVNSRSGSRYFLQNTLRFLDQPGEYYFDFANSEVYYWPKSSIDKVMAPTVKTIISLAGSSPDRRVQNLAFDGLQLQYSDFVDWYRYAWNAPGDSGYEHKYPIYDRQIEMPRNRFGMITVTNSRDIDLTRLHLSDSGFTGVFLLFANERVKVSDSLLDNLGGDGIKVEGGYPGEGDISGHHTITNNYIYHVGELVPGDAAGLELMSTGNNTVSNIVVKHSARYGISLEVRPEIKNEDNYARNNRFSYIRLEETGLDSGDMGAFYTYGVHNVEPHPIDNYVTQMVIGDVINDPAGQMPDSGTRGVHMDAGGCGFAISNVEVGKVSDDKYQAYKCNEVTNANWVDGFDTSKMEYDKIGVTGAFPYPIPS</sequence>
<dbReference type="SMART" id="SM00710">
    <property type="entry name" value="PbH1"/>
    <property type="match status" value="4"/>
</dbReference>
<accession>A0ABW4G7J3</accession>
<comment type="caution">
    <text evidence="4">The sequence shown here is derived from an EMBL/GenBank/DDBJ whole genome shotgun (WGS) entry which is preliminary data.</text>
</comment>
<keyword evidence="1" id="KW-0732">Signal</keyword>
<dbReference type="PANTHER" id="PTHR36453:SF1">
    <property type="entry name" value="RIGHT HANDED BETA HELIX DOMAIN-CONTAINING PROTEIN"/>
    <property type="match status" value="1"/>
</dbReference>
<keyword evidence="5" id="KW-1185">Reference proteome</keyword>
<feature type="domain" description="GH141-like insertion" evidence="3">
    <location>
        <begin position="241"/>
        <end position="276"/>
    </location>
</feature>